<comment type="cofactor">
    <cofactor evidence="1 8">
        <name>FAD</name>
        <dbReference type="ChEBI" id="CHEBI:57692"/>
    </cofactor>
</comment>
<evidence type="ECO:0000256" key="4">
    <source>
        <dbReference type="ARBA" id="ARBA00022827"/>
    </source>
</evidence>
<evidence type="ECO:0000256" key="10">
    <source>
        <dbReference type="SAM" id="SignalP"/>
    </source>
</evidence>
<dbReference type="Gene3D" id="1.10.167.10">
    <property type="entry name" value="Regulator of G-protein Signalling 4, domain 2"/>
    <property type="match status" value="1"/>
</dbReference>
<dbReference type="PANTHER" id="PTHR12645:SF0">
    <property type="entry name" value="FAD-LINKED SULFHYDRYL OXIDASE ALR"/>
    <property type="match status" value="1"/>
</dbReference>
<dbReference type="CDD" id="cd07440">
    <property type="entry name" value="RGS"/>
    <property type="match status" value="1"/>
</dbReference>
<dbReference type="AlphaFoldDB" id="A0A2H9TGH2"/>
<feature type="compositionally biased region" description="Basic and acidic residues" evidence="9">
    <location>
        <begin position="233"/>
        <end position="251"/>
    </location>
</feature>
<evidence type="ECO:0000256" key="1">
    <source>
        <dbReference type="ARBA" id="ARBA00001974"/>
    </source>
</evidence>
<keyword evidence="14" id="KW-1185">Reference proteome</keyword>
<dbReference type="PROSITE" id="PS50132">
    <property type="entry name" value="RGS"/>
    <property type="match status" value="1"/>
</dbReference>
<dbReference type="InterPro" id="IPR036774">
    <property type="entry name" value="ERV/ALR_sulphydryl_oxid_sf"/>
</dbReference>
<dbReference type="PANTHER" id="PTHR12645">
    <property type="entry name" value="ALR/ERV"/>
    <property type="match status" value="1"/>
</dbReference>
<dbReference type="Gene3D" id="1.20.120.310">
    <property type="entry name" value="ERV/ALR sulfhydryl oxidase domain"/>
    <property type="match status" value="1"/>
</dbReference>
<evidence type="ECO:0000256" key="3">
    <source>
        <dbReference type="ARBA" id="ARBA00022630"/>
    </source>
</evidence>
<dbReference type="EMBL" id="MTSL01000205">
    <property type="protein sequence ID" value="PJF16831.1"/>
    <property type="molecule type" value="Genomic_DNA"/>
</dbReference>
<dbReference type="PROSITE" id="PS51324">
    <property type="entry name" value="ERV_ALR"/>
    <property type="match status" value="1"/>
</dbReference>
<keyword evidence="4 8" id="KW-0274">FAD</keyword>
<feature type="compositionally biased region" description="Low complexity" evidence="9">
    <location>
        <begin position="252"/>
        <end position="289"/>
    </location>
</feature>
<feature type="compositionally biased region" description="Pro residues" evidence="9">
    <location>
        <begin position="113"/>
        <end position="136"/>
    </location>
</feature>
<dbReference type="Pfam" id="PF00615">
    <property type="entry name" value="RGS"/>
    <property type="match status" value="1"/>
</dbReference>
<dbReference type="InterPro" id="IPR044926">
    <property type="entry name" value="RGS_subdomain_2"/>
</dbReference>
<evidence type="ECO:0000256" key="9">
    <source>
        <dbReference type="SAM" id="MobiDB-lite"/>
    </source>
</evidence>
<feature type="chain" id="PRO_5014162345" description="Sulfhydryl oxidase" evidence="10">
    <location>
        <begin position="18"/>
        <end position="782"/>
    </location>
</feature>
<proteinExistence type="predicted"/>
<dbReference type="SUPFAM" id="SSF48097">
    <property type="entry name" value="Regulator of G-protein signaling, RGS"/>
    <property type="match status" value="1"/>
</dbReference>
<name>A0A2H9TGH2_9FUNG</name>
<dbReference type="InterPro" id="IPR016137">
    <property type="entry name" value="RGS"/>
</dbReference>
<evidence type="ECO:0000259" key="12">
    <source>
        <dbReference type="PROSITE" id="PS51324"/>
    </source>
</evidence>
<comment type="caution">
    <text evidence="13">The sequence shown here is derived from an EMBL/GenBank/DDBJ whole genome shotgun (WGS) entry which is preliminary data.</text>
</comment>
<feature type="region of interest" description="Disordered" evidence="9">
    <location>
        <begin position="233"/>
        <end position="303"/>
    </location>
</feature>
<keyword evidence="5 8" id="KW-0560">Oxidoreductase</keyword>
<evidence type="ECO:0000313" key="13">
    <source>
        <dbReference type="EMBL" id="PJF16831.1"/>
    </source>
</evidence>
<evidence type="ECO:0000256" key="7">
    <source>
        <dbReference type="ARBA" id="ARBA00023157"/>
    </source>
</evidence>
<dbReference type="GO" id="GO:0016971">
    <property type="term" value="F:flavin-dependent sulfhydryl oxidase activity"/>
    <property type="evidence" value="ECO:0007669"/>
    <property type="project" value="InterPro"/>
</dbReference>
<evidence type="ECO:0000256" key="8">
    <source>
        <dbReference type="RuleBase" id="RU371123"/>
    </source>
</evidence>
<evidence type="ECO:0000259" key="11">
    <source>
        <dbReference type="PROSITE" id="PS50132"/>
    </source>
</evidence>
<feature type="region of interest" description="Disordered" evidence="9">
    <location>
        <begin position="191"/>
        <end position="210"/>
    </location>
</feature>
<evidence type="ECO:0000256" key="2">
    <source>
        <dbReference type="ARBA" id="ARBA00004569"/>
    </source>
</evidence>
<dbReference type="SMART" id="SM00315">
    <property type="entry name" value="RGS"/>
    <property type="match status" value="1"/>
</dbReference>
<gene>
    <name evidence="13" type="ORF">PSACC_03299</name>
</gene>
<dbReference type="STRING" id="1246581.A0A2H9TGH2"/>
<accession>A0A2H9TGH2</accession>
<comment type="subcellular location">
    <subcellularLocation>
        <location evidence="2">Mitochondrion intermembrane space</location>
    </subcellularLocation>
</comment>
<dbReference type="InterPro" id="IPR036305">
    <property type="entry name" value="RGS_sf"/>
</dbReference>
<keyword evidence="10" id="KW-0732">Signal</keyword>
<reference evidence="13 14" key="1">
    <citation type="submission" date="2016-10" db="EMBL/GenBank/DDBJ databases">
        <title>The genome of Paramicrosporidium saccamoebae is the missing link in understanding Cryptomycota and Microsporidia evolution.</title>
        <authorList>
            <person name="Quandt C.A."/>
            <person name="Beaudet D."/>
            <person name="Corsaro D."/>
            <person name="Michel R."/>
            <person name="Corradi N."/>
            <person name="James T."/>
        </authorList>
    </citation>
    <scope>NUCLEOTIDE SEQUENCE [LARGE SCALE GENOMIC DNA]</scope>
    <source>
        <strain evidence="13 14">KSL3</strain>
    </source>
</reference>
<dbReference type="GO" id="GO:0050660">
    <property type="term" value="F:flavin adenine dinucleotide binding"/>
    <property type="evidence" value="ECO:0007669"/>
    <property type="project" value="TreeGrafter"/>
</dbReference>
<keyword evidence="6" id="KW-0496">Mitochondrion</keyword>
<dbReference type="OrthoDB" id="17199at2759"/>
<dbReference type="FunFam" id="1.20.120.310:FF:000003">
    <property type="entry name" value="Sulfhydryl oxidase"/>
    <property type="match status" value="1"/>
</dbReference>
<keyword evidence="3 8" id="KW-0285">Flavoprotein</keyword>
<feature type="signal peptide" evidence="10">
    <location>
        <begin position="1"/>
        <end position="17"/>
    </location>
</feature>
<evidence type="ECO:0000256" key="5">
    <source>
        <dbReference type="ARBA" id="ARBA00023002"/>
    </source>
</evidence>
<dbReference type="GO" id="GO:0005758">
    <property type="term" value="C:mitochondrial intermembrane space"/>
    <property type="evidence" value="ECO:0007669"/>
    <property type="project" value="UniProtKB-SubCell"/>
</dbReference>
<dbReference type="InterPro" id="IPR017905">
    <property type="entry name" value="ERV/ALR_sulphydryl_oxidase"/>
</dbReference>
<organism evidence="13 14">
    <name type="scientific">Paramicrosporidium saccamoebae</name>
    <dbReference type="NCBI Taxonomy" id="1246581"/>
    <lineage>
        <taxon>Eukaryota</taxon>
        <taxon>Fungi</taxon>
        <taxon>Fungi incertae sedis</taxon>
        <taxon>Cryptomycota</taxon>
        <taxon>Cryptomycota incertae sedis</taxon>
        <taxon>Paramicrosporidium</taxon>
    </lineage>
</organism>
<feature type="domain" description="RGS" evidence="11">
    <location>
        <begin position="384"/>
        <end position="501"/>
    </location>
</feature>
<dbReference type="Proteomes" id="UP000240830">
    <property type="component" value="Unassembled WGS sequence"/>
</dbReference>
<evidence type="ECO:0000313" key="14">
    <source>
        <dbReference type="Proteomes" id="UP000240830"/>
    </source>
</evidence>
<keyword evidence="7" id="KW-1015">Disulfide bond</keyword>
<dbReference type="EC" id="1.8.3.2" evidence="8"/>
<evidence type="ECO:0000256" key="6">
    <source>
        <dbReference type="ARBA" id="ARBA00023128"/>
    </source>
</evidence>
<feature type="domain" description="ERV/ALR sulfhydryl oxidase" evidence="12">
    <location>
        <begin position="673"/>
        <end position="773"/>
    </location>
</feature>
<comment type="catalytic activity">
    <reaction evidence="8">
        <text>2 R'C(R)SH + O2 = R'C(R)S-S(R)CR' + H2O2</text>
        <dbReference type="Rhea" id="RHEA:17357"/>
        <dbReference type="ChEBI" id="CHEBI:15379"/>
        <dbReference type="ChEBI" id="CHEBI:16240"/>
        <dbReference type="ChEBI" id="CHEBI:16520"/>
        <dbReference type="ChEBI" id="CHEBI:17412"/>
        <dbReference type="EC" id="1.8.3.2"/>
    </reaction>
</comment>
<dbReference type="Pfam" id="PF04777">
    <property type="entry name" value="Evr1_Alr"/>
    <property type="match status" value="1"/>
</dbReference>
<feature type="region of interest" description="Disordered" evidence="9">
    <location>
        <begin position="113"/>
        <end position="185"/>
    </location>
</feature>
<dbReference type="SUPFAM" id="SSF69000">
    <property type="entry name" value="FAD-dependent thiol oxidase"/>
    <property type="match status" value="1"/>
</dbReference>
<protein>
    <recommendedName>
        <fullName evidence="8">Sulfhydryl oxidase</fullName>
        <ecNumber evidence="8">1.8.3.2</ecNumber>
    </recommendedName>
</protein>
<sequence length="782" mass="86820">MKVSLALVLSVLVVVGADKEKRELRAQLAACRRGCGIGADPMQFQTMPIGGPPAIGGGPQMMGVPLPPPPPMGGPPPPMMGGALPPPPPMMGGVPLPPPPMMGGPPPMMGGPLPPPPMMGGPPPPMMGGPPPPMGGPPLMRGGPPPPPMMGAPPVFKTSGSAIPRKKRQTESGSNPTGGGGPDMNALMRRAQESAARRAAMAEAVQEDDQMGFADREAEIQRQQQEIAAQRQRAQEIKLQREQQERAERQARMAARQQAQNAAQGGAPPPQTARRWGRGAAAPPQQPQWQGGGESEFERKMRERQMRQQGFVGAFISGWNMSTMLMSQDRTSTILDETGYRRLSIQQPWNTVWQRRKLSKRKLRQFFGRSAPVDVSPDDIEKYGLPALLQSNVPLCYFLYSLLEQFSSENLFFYLEVEQFQTHDFASRDELRKTALQLYRAFIKSNSDFEVNIDSAIRKPVRQAIDKYDATCFDCAKDHIQRLMEPCYMTFITSSIYQKMLCNLKGKAIPYDEATRETAINVLVEYLDSHMPVNSEHKTGMSKETQRRNNLIRAMIHAFCQTRLHLDFYDTEGGETVEMTPEKSNQESFYYNINPHCHCLGPGLMASKEERILQEFNIDNCRVCIDINQWRDKAQKLAFSIPKANTAAAAGIPAVAVAASTQDSAATASVQDCPPDSLALGRATWTFLHTMAAYYPEQPSVQQQSEMSRFMHLFSNFYPCGYCAQHLQQELKTAPPTTDSRWGLSQWLCKIHNEVNERLGKPLFDCTRVDERWRDGPKDGSC</sequence>
<dbReference type="InterPro" id="IPR039799">
    <property type="entry name" value="ALR/ERV"/>
</dbReference>